<proteinExistence type="predicted"/>
<protein>
    <submittedName>
        <fullName evidence="1">Uncharacterized protein</fullName>
    </submittedName>
</protein>
<sequence length="96" mass="11135">MSGATSFKSEISMPRKIWQLIFDKDNLRPYETSQDNVNVLNFKPRWEKTMDDLTGPLADQYRDAFGALPAAEINGEIPRAKRVKRLHISLEKRNQE</sequence>
<accession>A0AAN9VLZ6</accession>
<name>A0AAN9VLZ6_9ORTH</name>
<reference evidence="1 2" key="1">
    <citation type="submission" date="2024-03" db="EMBL/GenBank/DDBJ databases">
        <title>The genome assembly and annotation of the cricket Gryllus longicercus Weissman &amp; Gray.</title>
        <authorList>
            <person name="Szrajer S."/>
            <person name="Gray D."/>
            <person name="Ylla G."/>
        </authorList>
    </citation>
    <scope>NUCLEOTIDE SEQUENCE [LARGE SCALE GENOMIC DNA]</scope>
    <source>
        <strain evidence="1">DAG 2021-001</strain>
        <tissue evidence="1">Whole body minus gut</tissue>
    </source>
</reference>
<evidence type="ECO:0000313" key="2">
    <source>
        <dbReference type="Proteomes" id="UP001378592"/>
    </source>
</evidence>
<evidence type="ECO:0000313" key="1">
    <source>
        <dbReference type="EMBL" id="KAK7866378.1"/>
    </source>
</evidence>
<dbReference type="Proteomes" id="UP001378592">
    <property type="component" value="Unassembled WGS sequence"/>
</dbReference>
<organism evidence="1 2">
    <name type="scientific">Gryllus longicercus</name>
    <dbReference type="NCBI Taxonomy" id="2509291"/>
    <lineage>
        <taxon>Eukaryota</taxon>
        <taxon>Metazoa</taxon>
        <taxon>Ecdysozoa</taxon>
        <taxon>Arthropoda</taxon>
        <taxon>Hexapoda</taxon>
        <taxon>Insecta</taxon>
        <taxon>Pterygota</taxon>
        <taxon>Neoptera</taxon>
        <taxon>Polyneoptera</taxon>
        <taxon>Orthoptera</taxon>
        <taxon>Ensifera</taxon>
        <taxon>Gryllidea</taxon>
        <taxon>Grylloidea</taxon>
        <taxon>Gryllidae</taxon>
        <taxon>Gryllinae</taxon>
        <taxon>Gryllus</taxon>
    </lineage>
</organism>
<dbReference type="AlphaFoldDB" id="A0AAN9VLZ6"/>
<keyword evidence="2" id="KW-1185">Reference proteome</keyword>
<gene>
    <name evidence="1" type="ORF">R5R35_009810</name>
</gene>
<comment type="caution">
    <text evidence="1">The sequence shown here is derived from an EMBL/GenBank/DDBJ whole genome shotgun (WGS) entry which is preliminary data.</text>
</comment>
<dbReference type="EMBL" id="JAZDUA010000148">
    <property type="protein sequence ID" value="KAK7866378.1"/>
    <property type="molecule type" value="Genomic_DNA"/>
</dbReference>